<keyword evidence="1" id="KW-0614">Plasmid</keyword>
<accession>A0AAX3XAD3</accession>
<protein>
    <submittedName>
        <fullName evidence="1">Uncharacterized protein</fullName>
    </submittedName>
</protein>
<dbReference type="AlphaFoldDB" id="A0AAX3XAD3"/>
<proteinExistence type="predicted"/>
<gene>
    <name evidence="1" type="ORF">QFE45_10735</name>
</gene>
<evidence type="ECO:0000313" key="1">
    <source>
        <dbReference type="EMBL" id="WII29735.1"/>
    </source>
</evidence>
<dbReference type="RefSeq" id="WP_284650704.1">
    <property type="nucleotide sequence ID" value="NZ_CP123973.1"/>
</dbReference>
<evidence type="ECO:0000313" key="2">
    <source>
        <dbReference type="Proteomes" id="UP001231316"/>
    </source>
</evidence>
<reference evidence="1" key="1">
    <citation type="submission" date="2023-04" db="EMBL/GenBank/DDBJ databases">
        <title>Four porcine-derived lactic acid bacteria strains analyses and their evaluation as potential probiotics based on genomics.</title>
        <authorList>
            <person name="Niu D."/>
        </authorList>
    </citation>
    <scope>NUCLEOTIDE SEQUENCE</scope>
    <source>
        <strain evidence="1">ZSA5</strain>
        <plasmid evidence="1">unnamed2</plasmid>
    </source>
</reference>
<dbReference type="Proteomes" id="UP001231316">
    <property type="component" value="Plasmid unnamed2"/>
</dbReference>
<dbReference type="EMBL" id="CP123973">
    <property type="protein sequence ID" value="WII29735.1"/>
    <property type="molecule type" value="Genomic_DNA"/>
</dbReference>
<name>A0AAX3XAD3_9LACO</name>
<organism evidence="1 2">
    <name type="scientific">Ligilactobacillus salivarius</name>
    <dbReference type="NCBI Taxonomy" id="1624"/>
    <lineage>
        <taxon>Bacteria</taxon>
        <taxon>Bacillati</taxon>
        <taxon>Bacillota</taxon>
        <taxon>Bacilli</taxon>
        <taxon>Lactobacillales</taxon>
        <taxon>Lactobacillaceae</taxon>
        <taxon>Ligilactobacillus</taxon>
    </lineage>
</organism>
<geneLocation type="plasmid" evidence="1 2">
    <name>unnamed2</name>
</geneLocation>
<sequence length="42" mass="4556">MTFHAATDSDATIPTRLSENTIQQITQAFFDNSKSSLADIAP</sequence>